<dbReference type="OrthoDB" id="122670at2"/>
<comment type="caution">
    <text evidence="1">The sequence shown here is derived from an EMBL/GenBank/DDBJ whole genome shotgun (WGS) entry which is preliminary data.</text>
</comment>
<dbReference type="EMBL" id="RCZD01000015">
    <property type="protein sequence ID" value="TPG57046.1"/>
    <property type="molecule type" value="Genomic_DNA"/>
</dbReference>
<gene>
    <name evidence="1" type="ORF">EAH77_21760</name>
</gene>
<evidence type="ECO:0000313" key="2">
    <source>
        <dbReference type="Proteomes" id="UP000317663"/>
    </source>
</evidence>
<organism evidence="1 2">
    <name type="scientific">Ewingella americana</name>
    <dbReference type="NCBI Taxonomy" id="41202"/>
    <lineage>
        <taxon>Bacteria</taxon>
        <taxon>Pseudomonadati</taxon>
        <taxon>Pseudomonadota</taxon>
        <taxon>Gammaproteobacteria</taxon>
        <taxon>Enterobacterales</taxon>
        <taxon>Yersiniaceae</taxon>
        <taxon>Ewingella</taxon>
    </lineage>
</organism>
<proteinExistence type="predicted"/>
<sequence>MDKLMPTILRFSGWIIMVYSHDHPPRHVHLRRGDQRIKLAFTRDSLNYDTMEIYRVSTFAEIKSLFRFLEANVITLNTEWEKIHGNTDAI</sequence>
<reference evidence="1 2" key="1">
    <citation type="journal article" date="2019" name="Environ. Microbiol.">
        <title>Species interactions and distinct microbial communities in high Arctic permafrost affected cryosols are associated with the CH4 and CO2 gas fluxes.</title>
        <authorList>
            <person name="Altshuler I."/>
            <person name="Hamel J."/>
            <person name="Turney S."/>
            <person name="Magnuson E."/>
            <person name="Levesque R."/>
            <person name="Greer C."/>
            <person name="Whyte L.G."/>
        </authorList>
    </citation>
    <scope>NUCLEOTIDE SEQUENCE [LARGE SCALE GENOMIC DNA]</scope>
    <source>
        <strain evidence="1 2">E4</strain>
    </source>
</reference>
<dbReference type="InterPro" id="IPR025427">
    <property type="entry name" value="DUF4160"/>
</dbReference>
<dbReference type="Pfam" id="PF13711">
    <property type="entry name" value="DUF4160"/>
    <property type="match status" value="1"/>
</dbReference>
<protein>
    <submittedName>
        <fullName evidence="1">DUF4160 domain-containing protein</fullName>
    </submittedName>
</protein>
<name>A0A502G7I6_9GAMM</name>
<evidence type="ECO:0000313" key="1">
    <source>
        <dbReference type="EMBL" id="TPG57046.1"/>
    </source>
</evidence>
<accession>A0A502G7I6</accession>
<keyword evidence="2" id="KW-1185">Reference proteome</keyword>
<dbReference type="AlphaFoldDB" id="A0A502G7I6"/>
<dbReference type="Proteomes" id="UP000317663">
    <property type="component" value="Unassembled WGS sequence"/>
</dbReference>